<evidence type="ECO:0000313" key="1">
    <source>
        <dbReference type="EMBL" id="KKK90812.1"/>
    </source>
</evidence>
<protein>
    <submittedName>
        <fullName evidence="1">Uncharacterized protein</fullName>
    </submittedName>
</protein>
<gene>
    <name evidence="1" type="ORF">LCGC14_2719250</name>
</gene>
<name>A0A0F8ZAG3_9ZZZZ</name>
<organism evidence="1">
    <name type="scientific">marine sediment metagenome</name>
    <dbReference type="NCBI Taxonomy" id="412755"/>
    <lineage>
        <taxon>unclassified sequences</taxon>
        <taxon>metagenomes</taxon>
        <taxon>ecological metagenomes</taxon>
    </lineage>
</organism>
<accession>A0A0F8ZAG3</accession>
<dbReference type="AlphaFoldDB" id="A0A0F8ZAG3"/>
<comment type="caution">
    <text evidence="1">The sequence shown here is derived from an EMBL/GenBank/DDBJ whole genome shotgun (WGS) entry which is preliminary data.</text>
</comment>
<reference evidence="1" key="1">
    <citation type="journal article" date="2015" name="Nature">
        <title>Complex archaea that bridge the gap between prokaryotes and eukaryotes.</title>
        <authorList>
            <person name="Spang A."/>
            <person name="Saw J.H."/>
            <person name="Jorgensen S.L."/>
            <person name="Zaremba-Niedzwiedzka K."/>
            <person name="Martijn J."/>
            <person name="Lind A.E."/>
            <person name="van Eijk R."/>
            <person name="Schleper C."/>
            <person name="Guy L."/>
            <person name="Ettema T.J."/>
        </authorList>
    </citation>
    <scope>NUCLEOTIDE SEQUENCE</scope>
</reference>
<feature type="non-terminal residue" evidence="1">
    <location>
        <position position="72"/>
    </location>
</feature>
<proteinExistence type="predicted"/>
<sequence length="72" mass="8569">MSKKISIHFWSLFDMYDEGQPTSSQVKEENKNRKYFLMEMGTYFNIVTKPRIQKVIYSDNWKNGKPLDNNGT</sequence>
<dbReference type="EMBL" id="LAZR01048929">
    <property type="protein sequence ID" value="KKK90812.1"/>
    <property type="molecule type" value="Genomic_DNA"/>
</dbReference>